<feature type="compositionally biased region" description="Low complexity" evidence="1">
    <location>
        <begin position="10"/>
        <end position="23"/>
    </location>
</feature>
<dbReference type="EMBL" id="ML119712">
    <property type="protein sequence ID" value="RPA78373.1"/>
    <property type="molecule type" value="Genomic_DNA"/>
</dbReference>
<gene>
    <name evidence="2" type="ORF">BJ508DRAFT_329315</name>
</gene>
<organism evidence="2 3">
    <name type="scientific">Ascobolus immersus RN42</name>
    <dbReference type="NCBI Taxonomy" id="1160509"/>
    <lineage>
        <taxon>Eukaryota</taxon>
        <taxon>Fungi</taxon>
        <taxon>Dikarya</taxon>
        <taxon>Ascomycota</taxon>
        <taxon>Pezizomycotina</taxon>
        <taxon>Pezizomycetes</taxon>
        <taxon>Pezizales</taxon>
        <taxon>Ascobolaceae</taxon>
        <taxon>Ascobolus</taxon>
    </lineage>
</organism>
<keyword evidence="3" id="KW-1185">Reference proteome</keyword>
<dbReference type="Proteomes" id="UP000275078">
    <property type="component" value="Unassembled WGS sequence"/>
</dbReference>
<dbReference type="AlphaFoldDB" id="A0A3N4HWY3"/>
<evidence type="ECO:0000313" key="3">
    <source>
        <dbReference type="Proteomes" id="UP000275078"/>
    </source>
</evidence>
<name>A0A3N4HWY3_ASCIM</name>
<reference evidence="2 3" key="1">
    <citation type="journal article" date="2018" name="Nat. Ecol. Evol.">
        <title>Pezizomycetes genomes reveal the molecular basis of ectomycorrhizal truffle lifestyle.</title>
        <authorList>
            <person name="Murat C."/>
            <person name="Payen T."/>
            <person name="Noel B."/>
            <person name="Kuo A."/>
            <person name="Morin E."/>
            <person name="Chen J."/>
            <person name="Kohler A."/>
            <person name="Krizsan K."/>
            <person name="Balestrini R."/>
            <person name="Da Silva C."/>
            <person name="Montanini B."/>
            <person name="Hainaut M."/>
            <person name="Levati E."/>
            <person name="Barry K.W."/>
            <person name="Belfiori B."/>
            <person name="Cichocki N."/>
            <person name="Clum A."/>
            <person name="Dockter R.B."/>
            <person name="Fauchery L."/>
            <person name="Guy J."/>
            <person name="Iotti M."/>
            <person name="Le Tacon F."/>
            <person name="Lindquist E.A."/>
            <person name="Lipzen A."/>
            <person name="Malagnac F."/>
            <person name="Mello A."/>
            <person name="Molinier V."/>
            <person name="Miyauchi S."/>
            <person name="Poulain J."/>
            <person name="Riccioni C."/>
            <person name="Rubini A."/>
            <person name="Sitrit Y."/>
            <person name="Splivallo R."/>
            <person name="Traeger S."/>
            <person name="Wang M."/>
            <person name="Zifcakova L."/>
            <person name="Wipf D."/>
            <person name="Zambonelli A."/>
            <person name="Paolocci F."/>
            <person name="Nowrousian M."/>
            <person name="Ottonello S."/>
            <person name="Baldrian P."/>
            <person name="Spatafora J.W."/>
            <person name="Henrissat B."/>
            <person name="Nagy L.G."/>
            <person name="Aury J.M."/>
            <person name="Wincker P."/>
            <person name="Grigoriev I.V."/>
            <person name="Bonfante P."/>
            <person name="Martin F.M."/>
        </authorList>
    </citation>
    <scope>NUCLEOTIDE SEQUENCE [LARGE SCALE GENOMIC DNA]</scope>
    <source>
        <strain evidence="2 3">RN42</strain>
    </source>
</reference>
<evidence type="ECO:0008006" key="4">
    <source>
        <dbReference type="Google" id="ProtNLM"/>
    </source>
</evidence>
<feature type="region of interest" description="Disordered" evidence="1">
    <location>
        <begin position="1"/>
        <end position="50"/>
    </location>
</feature>
<evidence type="ECO:0000256" key="1">
    <source>
        <dbReference type="SAM" id="MobiDB-lite"/>
    </source>
</evidence>
<protein>
    <recommendedName>
        <fullName evidence="4">F-box domain-containing protein</fullName>
    </recommendedName>
</protein>
<sequence>MNFTPSLSEGTNGANINNNQMGNLLSSPATESGKQESDEPNHAATMPSASKLPVPIADKRTFLTLPLEMRLEIYRQCPSFTLLQLYQTHPQIRAELHENPSIYNRSFGFRKISYTMFKRKTYPTYPFGLANIVELWDRAELELATRLYGRAFENGSSSFDVYNWCSDCFQNVETYWMIETPNGIPDFFNRNGDPECECETTMRRGIEEQLAARRAGTAQYDRAEGEKTATLVTSDE</sequence>
<accession>A0A3N4HWY3</accession>
<feature type="region of interest" description="Disordered" evidence="1">
    <location>
        <begin position="217"/>
        <end position="236"/>
    </location>
</feature>
<evidence type="ECO:0000313" key="2">
    <source>
        <dbReference type="EMBL" id="RPA78373.1"/>
    </source>
</evidence>
<proteinExistence type="predicted"/>